<dbReference type="PROSITE" id="PS51257">
    <property type="entry name" value="PROKAR_LIPOPROTEIN"/>
    <property type="match status" value="1"/>
</dbReference>
<evidence type="ECO:0000256" key="4">
    <source>
        <dbReference type="SAM" id="MobiDB-lite"/>
    </source>
</evidence>
<dbReference type="Pfam" id="PF13432">
    <property type="entry name" value="TPR_16"/>
    <property type="match status" value="1"/>
</dbReference>
<keyword evidence="2 3" id="KW-0802">TPR repeat</keyword>
<dbReference type="PANTHER" id="PTHR44858:SF1">
    <property type="entry name" value="UDP-N-ACETYLGLUCOSAMINE--PEPTIDE N-ACETYLGLUCOSAMINYLTRANSFERASE SPINDLY-RELATED"/>
    <property type="match status" value="1"/>
</dbReference>
<dbReference type="SMART" id="SM00028">
    <property type="entry name" value="TPR"/>
    <property type="match status" value="4"/>
</dbReference>
<name>A0A225D2S0_9BACT</name>
<gene>
    <name evidence="5" type="ORF">FRUB_09414</name>
</gene>
<sequence>MNTWFKPAVSGVTFAFLVALAGCKYQLLPKEATGDVKSAQLAGPEAPGEPPAVELPAADSARLCLTTAQEFERNEQIEEATRLYAKARSLDPTLARQAGRRLAVLYDVAGDFSKADAEYQALLKADPKDAEVHNDFGYSHYCRGDWAAAEAHLSRAVQLDPTKKRASINLGLARAQQGKIEESFQAFSAAVRPADAHCNIAFVLAAQGKTELAKDQYRQALTLDPSLRQAKSALVKLDGTRDGSPGEAVAAQPPVKHDPAATAATVPTVEQLDARMSGRPGQTATGAP</sequence>
<dbReference type="PANTHER" id="PTHR44858">
    <property type="entry name" value="TETRATRICOPEPTIDE REPEAT PROTEIN 6"/>
    <property type="match status" value="1"/>
</dbReference>
<dbReference type="RefSeq" id="WP_088259864.1">
    <property type="nucleotide sequence ID" value="NZ_NIDE01000018.1"/>
</dbReference>
<dbReference type="SUPFAM" id="SSF48452">
    <property type="entry name" value="TPR-like"/>
    <property type="match status" value="1"/>
</dbReference>
<dbReference type="Proteomes" id="UP000214646">
    <property type="component" value="Unassembled WGS sequence"/>
</dbReference>
<evidence type="ECO:0000313" key="5">
    <source>
        <dbReference type="EMBL" id="OWK35253.1"/>
    </source>
</evidence>
<dbReference type="EMBL" id="NIDE01000018">
    <property type="protein sequence ID" value="OWK35253.1"/>
    <property type="molecule type" value="Genomic_DNA"/>
</dbReference>
<dbReference type="Pfam" id="PF14559">
    <property type="entry name" value="TPR_19"/>
    <property type="match status" value="1"/>
</dbReference>
<reference evidence="6" key="1">
    <citation type="submission" date="2017-06" db="EMBL/GenBank/DDBJ databases">
        <title>Genome analysis of Fimbriiglobus ruber SP5, the first member of the order Planctomycetales with confirmed chitinolytic capability.</title>
        <authorList>
            <person name="Ravin N.V."/>
            <person name="Rakitin A.L."/>
            <person name="Ivanova A.A."/>
            <person name="Beletsky A.V."/>
            <person name="Kulichevskaya I.S."/>
            <person name="Mardanov A.V."/>
            <person name="Dedysh S.N."/>
        </authorList>
    </citation>
    <scope>NUCLEOTIDE SEQUENCE [LARGE SCALE GENOMIC DNA]</scope>
    <source>
        <strain evidence="6">SP5</strain>
    </source>
</reference>
<dbReference type="InterPro" id="IPR050498">
    <property type="entry name" value="Ycf3"/>
</dbReference>
<comment type="caution">
    <text evidence="5">The sequence shown here is derived from an EMBL/GenBank/DDBJ whole genome shotgun (WGS) entry which is preliminary data.</text>
</comment>
<dbReference type="PROSITE" id="PS50005">
    <property type="entry name" value="TPR"/>
    <property type="match status" value="3"/>
</dbReference>
<dbReference type="InterPro" id="IPR019734">
    <property type="entry name" value="TPR_rpt"/>
</dbReference>
<evidence type="ECO:0000313" key="6">
    <source>
        <dbReference type="Proteomes" id="UP000214646"/>
    </source>
</evidence>
<keyword evidence="1" id="KW-0677">Repeat</keyword>
<evidence type="ECO:0000256" key="1">
    <source>
        <dbReference type="ARBA" id="ARBA00022737"/>
    </source>
</evidence>
<proteinExistence type="predicted"/>
<protein>
    <submittedName>
        <fullName evidence="5">TPR Domain containing protein</fullName>
    </submittedName>
</protein>
<dbReference type="AlphaFoldDB" id="A0A225D2S0"/>
<evidence type="ECO:0000256" key="2">
    <source>
        <dbReference type="ARBA" id="ARBA00022803"/>
    </source>
</evidence>
<feature type="region of interest" description="Disordered" evidence="4">
    <location>
        <begin position="238"/>
        <end position="262"/>
    </location>
</feature>
<dbReference type="OrthoDB" id="495305at2"/>
<evidence type="ECO:0000256" key="3">
    <source>
        <dbReference type="PROSITE-ProRule" id="PRU00339"/>
    </source>
</evidence>
<feature type="repeat" description="TPR" evidence="3">
    <location>
        <begin position="96"/>
        <end position="129"/>
    </location>
</feature>
<organism evidence="5 6">
    <name type="scientific">Fimbriiglobus ruber</name>
    <dbReference type="NCBI Taxonomy" id="1908690"/>
    <lineage>
        <taxon>Bacteria</taxon>
        <taxon>Pseudomonadati</taxon>
        <taxon>Planctomycetota</taxon>
        <taxon>Planctomycetia</taxon>
        <taxon>Gemmatales</taxon>
        <taxon>Gemmataceae</taxon>
        <taxon>Fimbriiglobus</taxon>
    </lineage>
</organism>
<dbReference type="InterPro" id="IPR011990">
    <property type="entry name" value="TPR-like_helical_dom_sf"/>
</dbReference>
<accession>A0A225D2S0</accession>
<keyword evidence="6" id="KW-1185">Reference proteome</keyword>
<feature type="repeat" description="TPR" evidence="3">
    <location>
        <begin position="130"/>
        <end position="163"/>
    </location>
</feature>
<feature type="repeat" description="TPR" evidence="3">
    <location>
        <begin position="194"/>
        <end position="227"/>
    </location>
</feature>
<dbReference type="Gene3D" id="1.25.40.10">
    <property type="entry name" value="Tetratricopeptide repeat domain"/>
    <property type="match status" value="1"/>
</dbReference>